<dbReference type="KEGG" id="psuu:Psuf_039470"/>
<dbReference type="GO" id="GO:0003700">
    <property type="term" value="F:DNA-binding transcription factor activity"/>
    <property type="evidence" value="ECO:0007669"/>
    <property type="project" value="InterPro"/>
</dbReference>
<name>A0A6F8YKI0_9ACTN</name>
<dbReference type="GO" id="GO:0010288">
    <property type="term" value="P:response to lead ion"/>
    <property type="evidence" value="ECO:0007669"/>
    <property type="project" value="TreeGrafter"/>
</dbReference>
<gene>
    <name evidence="2" type="ORF">Psuf_039470</name>
</gene>
<dbReference type="GO" id="GO:0032791">
    <property type="term" value="F:lead ion binding"/>
    <property type="evidence" value="ECO:0007669"/>
    <property type="project" value="TreeGrafter"/>
</dbReference>
<dbReference type="Gene3D" id="1.10.10.10">
    <property type="entry name" value="Winged helix-like DNA-binding domain superfamily/Winged helix DNA-binding domain"/>
    <property type="match status" value="1"/>
</dbReference>
<dbReference type="EMBL" id="AP022871">
    <property type="protein sequence ID" value="BCB86634.1"/>
    <property type="molecule type" value="Genomic_DNA"/>
</dbReference>
<dbReference type="SMART" id="SM00418">
    <property type="entry name" value="HTH_ARSR"/>
    <property type="match status" value="1"/>
</dbReference>
<dbReference type="AlphaFoldDB" id="A0A6F8YKI0"/>
<organism evidence="2 3">
    <name type="scientific">Phytohabitans suffuscus</name>
    <dbReference type="NCBI Taxonomy" id="624315"/>
    <lineage>
        <taxon>Bacteria</taxon>
        <taxon>Bacillati</taxon>
        <taxon>Actinomycetota</taxon>
        <taxon>Actinomycetes</taxon>
        <taxon>Micromonosporales</taxon>
        <taxon>Micromonosporaceae</taxon>
    </lineage>
</organism>
<dbReference type="SUPFAM" id="SSF46785">
    <property type="entry name" value="Winged helix' DNA-binding domain"/>
    <property type="match status" value="1"/>
</dbReference>
<protein>
    <submittedName>
        <fullName evidence="2">Transcriptional regulator</fullName>
    </submittedName>
</protein>
<keyword evidence="3" id="KW-1185">Reference proteome</keyword>
<feature type="domain" description="HTH arsR-type" evidence="1">
    <location>
        <begin position="1"/>
        <end position="92"/>
    </location>
</feature>
<reference evidence="2 3" key="2">
    <citation type="submission" date="2020-03" db="EMBL/GenBank/DDBJ databases">
        <authorList>
            <person name="Ichikawa N."/>
            <person name="Kimura A."/>
            <person name="Kitahashi Y."/>
            <person name="Uohara A."/>
        </authorList>
    </citation>
    <scope>NUCLEOTIDE SEQUENCE [LARGE SCALE GENOMIC DNA]</scope>
    <source>
        <strain evidence="2 3">NBRC 105367</strain>
    </source>
</reference>
<sequence>MTPPLARFASLLADGTRATFCMALLDGRAWTAGELARYAGVAASTASEHITLLVAGGLLAEEHQGRHRYVRLATPRVAELIEEISVYADAGSPVPHKSLRGAVASEAMARARTCYDHLAGRLGVRVTEAMAARGLLGTEGGFTLTGRGREWLESEVGATLGGGRRPLVRACLDWTERRPHLAGAAGAALCQRLHGRGWVVRIGTQRAVRVTPDGATGLRDLLGLSPADLA</sequence>
<dbReference type="Pfam" id="PF12840">
    <property type="entry name" value="HTH_20"/>
    <property type="match status" value="1"/>
</dbReference>
<evidence type="ECO:0000313" key="2">
    <source>
        <dbReference type="EMBL" id="BCB86634.1"/>
    </source>
</evidence>
<dbReference type="RefSeq" id="WP_173158377.1">
    <property type="nucleotide sequence ID" value="NZ_AP022871.1"/>
</dbReference>
<dbReference type="InterPro" id="IPR036390">
    <property type="entry name" value="WH_DNA-bd_sf"/>
</dbReference>
<dbReference type="GO" id="GO:0003677">
    <property type="term" value="F:DNA binding"/>
    <property type="evidence" value="ECO:0007669"/>
    <property type="project" value="TreeGrafter"/>
</dbReference>
<dbReference type="InterPro" id="IPR052543">
    <property type="entry name" value="HTH_Metal-responsive_Reg"/>
</dbReference>
<dbReference type="PANTHER" id="PTHR39168:SF1">
    <property type="entry name" value="TRANSCRIPTIONAL REGULATORY PROTEIN"/>
    <property type="match status" value="1"/>
</dbReference>
<dbReference type="Proteomes" id="UP000503011">
    <property type="component" value="Chromosome"/>
</dbReference>
<accession>A0A6F8YKI0</accession>
<dbReference type="GO" id="GO:0097063">
    <property type="term" value="F:cadmium ion sensor activity"/>
    <property type="evidence" value="ECO:0007669"/>
    <property type="project" value="TreeGrafter"/>
</dbReference>
<dbReference type="PROSITE" id="PS50987">
    <property type="entry name" value="HTH_ARSR_2"/>
    <property type="match status" value="1"/>
</dbReference>
<evidence type="ECO:0000313" key="3">
    <source>
        <dbReference type="Proteomes" id="UP000503011"/>
    </source>
</evidence>
<dbReference type="InterPro" id="IPR036388">
    <property type="entry name" value="WH-like_DNA-bd_sf"/>
</dbReference>
<dbReference type="InterPro" id="IPR011991">
    <property type="entry name" value="ArsR-like_HTH"/>
</dbReference>
<dbReference type="PANTHER" id="PTHR39168">
    <property type="entry name" value="TRANSCRIPTIONAL REGULATOR-RELATED"/>
    <property type="match status" value="1"/>
</dbReference>
<evidence type="ECO:0000259" key="1">
    <source>
        <dbReference type="PROSITE" id="PS50987"/>
    </source>
</evidence>
<reference evidence="2 3" key="1">
    <citation type="submission" date="2020-03" db="EMBL/GenBank/DDBJ databases">
        <title>Whole genome shotgun sequence of Phytohabitans suffuscus NBRC 105367.</title>
        <authorList>
            <person name="Komaki H."/>
            <person name="Tamura T."/>
        </authorList>
    </citation>
    <scope>NUCLEOTIDE SEQUENCE [LARGE SCALE GENOMIC DNA]</scope>
    <source>
        <strain evidence="2 3">NBRC 105367</strain>
    </source>
</reference>
<dbReference type="InterPro" id="IPR001845">
    <property type="entry name" value="HTH_ArsR_DNA-bd_dom"/>
</dbReference>
<dbReference type="GO" id="GO:0046686">
    <property type="term" value="P:response to cadmium ion"/>
    <property type="evidence" value="ECO:0007669"/>
    <property type="project" value="TreeGrafter"/>
</dbReference>
<dbReference type="CDD" id="cd00090">
    <property type="entry name" value="HTH_ARSR"/>
    <property type="match status" value="1"/>
</dbReference>
<proteinExistence type="predicted"/>